<dbReference type="PROSITE" id="PS50966">
    <property type="entry name" value="ZF_SWIM"/>
    <property type="match status" value="1"/>
</dbReference>
<gene>
    <name evidence="8" type="ORF">SAY86_013124</name>
</gene>
<evidence type="ECO:0000313" key="9">
    <source>
        <dbReference type="Proteomes" id="UP001346149"/>
    </source>
</evidence>
<comment type="function">
    <text evidence="6">Putative transcription activator involved in regulating light control of development.</text>
</comment>
<dbReference type="GO" id="GO:0008270">
    <property type="term" value="F:zinc ion binding"/>
    <property type="evidence" value="ECO:0007669"/>
    <property type="project" value="UniProtKB-UniRule"/>
</dbReference>
<dbReference type="Pfam" id="PF03101">
    <property type="entry name" value="FAR1"/>
    <property type="match status" value="1"/>
</dbReference>
<evidence type="ECO:0000259" key="7">
    <source>
        <dbReference type="PROSITE" id="PS50966"/>
    </source>
</evidence>
<dbReference type="EMBL" id="JAXQNO010000007">
    <property type="protein sequence ID" value="KAK4795130.1"/>
    <property type="molecule type" value="Genomic_DNA"/>
</dbReference>
<evidence type="ECO:0000256" key="4">
    <source>
        <dbReference type="ARBA" id="ARBA00022833"/>
    </source>
</evidence>
<keyword evidence="9" id="KW-1185">Reference proteome</keyword>
<comment type="similarity">
    <text evidence="1 6">Belongs to the FHY3/FAR1 family.</text>
</comment>
<evidence type="ECO:0000256" key="3">
    <source>
        <dbReference type="ARBA" id="ARBA00022771"/>
    </source>
</evidence>
<dbReference type="InterPro" id="IPR007527">
    <property type="entry name" value="Znf_SWIM"/>
</dbReference>
<dbReference type="AlphaFoldDB" id="A0AAN7ME05"/>
<keyword evidence="3 5" id="KW-0863">Zinc-finger</keyword>
<reference evidence="8 9" key="1">
    <citation type="journal article" date="2023" name="Hortic Res">
        <title>Pangenome of water caltrop reveals structural variations and asymmetric subgenome divergence after allopolyploidization.</title>
        <authorList>
            <person name="Zhang X."/>
            <person name="Chen Y."/>
            <person name="Wang L."/>
            <person name="Yuan Y."/>
            <person name="Fang M."/>
            <person name="Shi L."/>
            <person name="Lu R."/>
            <person name="Comes H.P."/>
            <person name="Ma Y."/>
            <person name="Chen Y."/>
            <person name="Huang G."/>
            <person name="Zhou Y."/>
            <person name="Zheng Z."/>
            <person name="Qiu Y."/>
        </authorList>
    </citation>
    <scope>NUCLEOTIDE SEQUENCE [LARGE SCALE GENOMIC DNA]</scope>
    <source>
        <strain evidence="8">F231</strain>
    </source>
</reference>
<dbReference type="Pfam" id="PF10551">
    <property type="entry name" value="MULE"/>
    <property type="match status" value="1"/>
</dbReference>
<evidence type="ECO:0000256" key="5">
    <source>
        <dbReference type="PROSITE-ProRule" id="PRU00325"/>
    </source>
</evidence>
<comment type="caution">
    <text evidence="8">The sequence shown here is derived from an EMBL/GenBank/DDBJ whole genome shotgun (WGS) entry which is preliminary data.</text>
</comment>
<dbReference type="InterPro" id="IPR004330">
    <property type="entry name" value="FAR1_DNA_bnd_dom"/>
</dbReference>
<dbReference type="PANTHER" id="PTHR31669">
    <property type="entry name" value="PROTEIN FAR1-RELATED SEQUENCE 10-RELATED"/>
    <property type="match status" value="1"/>
</dbReference>
<proteinExistence type="inferred from homology"/>
<organism evidence="8 9">
    <name type="scientific">Trapa natans</name>
    <name type="common">Water chestnut</name>
    <dbReference type="NCBI Taxonomy" id="22666"/>
    <lineage>
        <taxon>Eukaryota</taxon>
        <taxon>Viridiplantae</taxon>
        <taxon>Streptophyta</taxon>
        <taxon>Embryophyta</taxon>
        <taxon>Tracheophyta</taxon>
        <taxon>Spermatophyta</taxon>
        <taxon>Magnoliopsida</taxon>
        <taxon>eudicotyledons</taxon>
        <taxon>Gunneridae</taxon>
        <taxon>Pentapetalae</taxon>
        <taxon>rosids</taxon>
        <taxon>malvids</taxon>
        <taxon>Myrtales</taxon>
        <taxon>Lythraceae</taxon>
        <taxon>Trapa</taxon>
    </lineage>
</organism>
<dbReference type="Pfam" id="PF04434">
    <property type="entry name" value="SWIM"/>
    <property type="match status" value="1"/>
</dbReference>
<feature type="domain" description="SWIM-type" evidence="7">
    <location>
        <begin position="555"/>
        <end position="591"/>
    </location>
</feature>
<dbReference type="GO" id="GO:0005634">
    <property type="term" value="C:nucleus"/>
    <property type="evidence" value="ECO:0007669"/>
    <property type="project" value="UniProtKB-SubCell"/>
</dbReference>
<dbReference type="Proteomes" id="UP001346149">
    <property type="component" value="Unassembled WGS sequence"/>
</dbReference>
<name>A0AAN7ME05_TRANT</name>
<dbReference type="InterPro" id="IPR018289">
    <property type="entry name" value="MULE_transposase_dom"/>
</dbReference>
<dbReference type="InterPro" id="IPR031052">
    <property type="entry name" value="FHY3/FAR1"/>
</dbReference>
<evidence type="ECO:0000256" key="2">
    <source>
        <dbReference type="ARBA" id="ARBA00022723"/>
    </source>
</evidence>
<dbReference type="PANTHER" id="PTHR31669:SF280">
    <property type="entry name" value="PROTEIN FAR1-RELATED SEQUENCE 2"/>
    <property type="match status" value="1"/>
</dbReference>
<keyword evidence="6" id="KW-0539">Nucleus</keyword>
<evidence type="ECO:0000256" key="6">
    <source>
        <dbReference type="RuleBase" id="RU367018"/>
    </source>
</evidence>
<dbReference type="GO" id="GO:0006355">
    <property type="term" value="P:regulation of DNA-templated transcription"/>
    <property type="evidence" value="ECO:0007669"/>
    <property type="project" value="UniProtKB-UniRule"/>
</dbReference>
<keyword evidence="2 6" id="KW-0479">Metal-binding</keyword>
<accession>A0AAN7ME05</accession>
<dbReference type="InterPro" id="IPR006564">
    <property type="entry name" value="Znf_PMZ"/>
</dbReference>
<evidence type="ECO:0000313" key="8">
    <source>
        <dbReference type="EMBL" id="KAK4795130.1"/>
    </source>
</evidence>
<keyword evidence="4 6" id="KW-0862">Zinc</keyword>
<dbReference type="SMART" id="SM00575">
    <property type="entry name" value="ZnF_PMZ"/>
    <property type="match status" value="1"/>
</dbReference>
<evidence type="ECO:0000256" key="1">
    <source>
        <dbReference type="ARBA" id="ARBA00005889"/>
    </source>
</evidence>
<sequence>MYSREDRYGNPLGRMEMLGEEEDGGDCSNTGVNNFGIGNSVHVSEEDGNSCPVEEQGIEAPVQLSAGFTAAPENRMESNILWVDFHHDGAACKPQSGLEFETKEDAYSFYREYARSVGFGITIKASRRSKKSGNFIDVKIACSRFGIKRESDAALNPRFCPKTDCKAGMHIKRREDGMWVIHSFVKEHNHEICPDDFYQSIRGTSKQFGGATYLKKDLQLVLTEEDVQVMLENFINMQDEIPNFFYSIDFNHGKCLRNVLWIDPRAAYNYDKFCDVVFFDTFYVSNKYHIPFVPIVGVNNHCQYILLGSALVGNQTTSTYTWVMQTWLRAVGGKFPRVIITDQGKSLEEAVAKSFPEARHCFCLWHVLRKVPENLGYVIDKHEDFWKVFDECVNHSLTAKQFENEWEKLVVKFELGENDWVCSLYENRRKWVAAYMQDIFLAGLSTPLRSKSISTFFDKYIWKETTMKEFMEKFKLYLHESYKMEVDACAKSCGLQPTLKSFSSFEKQMSTVYTSTVFKQFQDEVLGIESCRLLGSEFDMGGRFQVEDLGEDKKFIVHWNENKLEICCLCRLFDYKGFLCRHAMLVLHTLGISSIPPKYVVKHWTNNANIRGTSDVISSDSSCSLQRFNDLSRRAIKLGHAASFSQEAYDIAFEALQEALRHCVGMNNSARNPKFMCPSIIESTSMITQGYSYAVCENLENVLEQSSAKKYKKQ</sequence>
<protein>
    <recommendedName>
        <fullName evidence="6">Protein FAR1-RELATED SEQUENCE</fullName>
    </recommendedName>
</protein>
<comment type="subcellular location">
    <subcellularLocation>
        <location evidence="6">Nucleus</location>
    </subcellularLocation>
</comment>